<feature type="transmembrane region" description="Helical" evidence="1">
    <location>
        <begin position="223"/>
        <end position="241"/>
    </location>
</feature>
<dbReference type="AlphaFoldDB" id="A0A5K7SBP7"/>
<sequence>MLIIITQFILFGFFLVSINYIDRKIWGTNYTPIAILGWPFFILLIICYIYLKINFKQFELNSLVLPIWLGGLFSFWIGGFFLKFIFTKAKINLVQLNLSINEFSITKYQLQLLITIAYPLIIIAGYKIYGVLLKFRFNIADDEFQKNLGAGFIGHSILLLTILTIFFIIFFSEKNYKIHQILIILTTLLFAVLYGVKSWIIIPLISAFVGRIFLTKTKLKLKHIIYLIIPFLIFWLIYQISLGMSSLNNKFIFNHIVDYLLSGPIGFSAHLDQNLPIGKNPEYAFTPLINIFRFLIGKQPLDVISNYIVSIPTGFETNVKTFFGSLFIYGGYSYIITSFVLGLILYAYLLIVVLTINTKIAPFFIINYSFMLGLLFMGWFEIYVIHLDFYEVPFFAFLMHFLLRLKL</sequence>
<keyword evidence="1" id="KW-0472">Membrane</keyword>
<feature type="transmembrane region" description="Helical" evidence="1">
    <location>
        <begin position="63"/>
        <end position="86"/>
    </location>
</feature>
<dbReference type="Pfam" id="PF19863">
    <property type="entry name" value="DUF6337"/>
    <property type="match status" value="1"/>
</dbReference>
<keyword evidence="1" id="KW-1133">Transmembrane helix</keyword>
<dbReference type="RefSeq" id="WP_318347183.1">
    <property type="nucleotide sequence ID" value="NZ_AP018694.1"/>
</dbReference>
<feature type="transmembrane region" description="Helical" evidence="1">
    <location>
        <begin position="360"/>
        <end position="377"/>
    </location>
</feature>
<keyword evidence="1" id="KW-0812">Transmembrane</keyword>
<reference evidence="2" key="1">
    <citation type="journal article" date="2020" name="Int. J. Syst. Evol. Microbiol.">
        <title>Aquipluma nitroreducens gen. nov. sp. nov., a novel facultatively anaerobic bacterium isolated from a freshwater lake.</title>
        <authorList>
            <person name="Watanabe M."/>
            <person name="Kojima H."/>
            <person name="Fukui M."/>
        </authorList>
    </citation>
    <scope>NUCLEOTIDE SEQUENCE</scope>
    <source>
        <strain evidence="2">MeG22</strain>
    </source>
</reference>
<accession>A0A5K7SBP7</accession>
<feature type="transmembrane region" description="Helical" evidence="1">
    <location>
        <begin position="108"/>
        <end position="129"/>
    </location>
</feature>
<dbReference type="Proteomes" id="UP001193389">
    <property type="component" value="Chromosome"/>
</dbReference>
<evidence type="ECO:0000256" key="1">
    <source>
        <dbReference type="SAM" id="Phobius"/>
    </source>
</evidence>
<dbReference type="EMBL" id="AP018694">
    <property type="protein sequence ID" value="BBE18887.1"/>
    <property type="molecule type" value="Genomic_DNA"/>
</dbReference>
<evidence type="ECO:0008006" key="4">
    <source>
        <dbReference type="Google" id="ProtNLM"/>
    </source>
</evidence>
<name>A0A5K7SBP7_9BACT</name>
<feature type="transmembrane region" description="Helical" evidence="1">
    <location>
        <begin position="33"/>
        <end position="51"/>
    </location>
</feature>
<dbReference type="InterPro" id="IPR045918">
    <property type="entry name" value="DUF6337"/>
</dbReference>
<dbReference type="KEGG" id="anf:AQPE_3057"/>
<keyword evidence="3" id="KW-1185">Reference proteome</keyword>
<feature type="transmembrane region" description="Helical" evidence="1">
    <location>
        <begin position="178"/>
        <end position="202"/>
    </location>
</feature>
<protein>
    <recommendedName>
        <fullName evidence="4">Oligosaccharide repeat unit polymerase</fullName>
    </recommendedName>
</protein>
<feature type="transmembrane region" description="Helical" evidence="1">
    <location>
        <begin position="150"/>
        <end position="172"/>
    </location>
</feature>
<organism evidence="2 3">
    <name type="scientific">Aquipluma nitroreducens</name>
    <dbReference type="NCBI Taxonomy" id="2010828"/>
    <lineage>
        <taxon>Bacteria</taxon>
        <taxon>Pseudomonadati</taxon>
        <taxon>Bacteroidota</taxon>
        <taxon>Bacteroidia</taxon>
        <taxon>Marinilabiliales</taxon>
        <taxon>Prolixibacteraceae</taxon>
        <taxon>Aquipluma</taxon>
    </lineage>
</organism>
<evidence type="ECO:0000313" key="2">
    <source>
        <dbReference type="EMBL" id="BBE18887.1"/>
    </source>
</evidence>
<proteinExistence type="predicted"/>
<gene>
    <name evidence="2" type="ORF">AQPE_3057</name>
</gene>
<feature type="transmembrane region" description="Helical" evidence="1">
    <location>
        <begin position="332"/>
        <end position="353"/>
    </location>
</feature>
<evidence type="ECO:0000313" key="3">
    <source>
        <dbReference type="Proteomes" id="UP001193389"/>
    </source>
</evidence>